<gene>
    <name evidence="2" type="ORF">CFAM422_012667</name>
</gene>
<reference evidence="2 3" key="1">
    <citation type="submission" date="2018-06" db="EMBL/GenBank/DDBJ databases">
        <title>Genome analysis of cellulolytic fungus Trichoderma lentiforme CFAM-422.</title>
        <authorList>
            <person name="Steindorff A.S."/>
            <person name="Formighieri E.F."/>
            <person name="Midorikawa G.E.O."/>
            <person name="Tamietti M.S."/>
            <person name="Ramos E.Z."/>
            <person name="Silva A.S."/>
            <person name="Bon E.P.S."/>
            <person name="Mendes T.D."/>
            <person name="Damaso M.C.T."/>
            <person name="Favaro L.C.L."/>
        </authorList>
    </citation>
    <scope>NUCLEOTIDE SEQUENCE [LARGE SCALE GENOMIC DNA]</scope>
    <source>
        <strain evidence="2 3">CFAM-422</strain>
    </source>
</reference>
<evidence type="ECO:0008006" key="4">
    <source>
        <dbReference type="Google" id="ProtNLM"/>
    </source>
</evidence>
<comment type="caution">
    <text evidence="2">The sequence shown here is derived from an EMBL/GenBank/DDBJ whole genome shotgun (WGS) entry which is preliminary data.</text>
</comment>
<feature type="region of interest" description="Disordered" evidence="1">
    <location>
        <begin position="1"/>
        <end position="112"/>
    </location>
</feature>
<organism evidence="2 3">
    <name type="scientific">Trichoderma lentiforme</name>
    <dbReference type="NCBI Taxonomy" id="1567552"/>
    <lineage>
        <taxon>Eukaryota</taxon>
        <taxon>Fungi</taxon>
        <taxon>Dikarya</taxon>
        <taxon>Ascomycota</taxon>
        <taxon>Pezizomycotina</taxon>
        <taxon>Sordariomycetes</taxon>
        <taxon>Hypocreomycetidae</taxon>
        <taxon>Hypocreales</taxon>
        <taxon>Hypocreaceae</taxon>
        <taxon>Trichoderma</taxon>
    </lineage>
</organism>
<accession>A0A9P4X3N9</accession>
<proteinExistence type="predicted"/>
<evidence type="ECO:0000313" key="2">
    <source>
        <dbReference type="EMBL" id="KAF3056853.1"/>
    </source>
</evidence>
<dbReference type="AlphaFoldDB" id="A0A9P4X3N9"/>
<name>A0A9P4X3N9_9HYPO</name>
<feature type="compositionally biased region" description="Low complexity" evidence="1">
    <location>
        <begin position="36"/>
        <end position="59"/>
    </location>
</feature>
<evidence type="ECO:0000313" key="3">
    <source>
        <dbReference type="Proteomes" id="UP000801864"/>
    </source>
</evidence>
<feature type="compositionally biased region" description="Basic residues" evidence="1">
    <location>
        <begin position="77"/>
        <end position="89"/>
    </location>
</feature>
<evidence type="ECO:0000256" key="1">
    <source>
        <dbReference type="SAM" id="MobiDB-lite"/>
    </source>
</evidence>
<dbReference type="EMBL" id="QLNT01000031">
    <property type="protein sequence ID" value="KAF3056853.1"/>
    <property type="molecule type" value="Genomic_DNA"/>
</dbReference>
<feature type="compositionally biased region" description="Basic and acidic residues" evidence="1">
    <location>
        <begin position="91"/>
        <end position="101"/>
    </location>
</feature>
<keyword evidence="3" id="KW-1185">Reference proteome</keyword>
<dbReference type="Proteomes" id="UP000801864">
    <property type="component" value="Unassembled WGS sequence"/>
</dbReference>
<protein>
    <recommendedName>
        <fullName evidence="4">Transposase</fullName>
    </recommendedName>
</protein>
<sequence>MTSIYEDADYRQQPPTRTPTPDTPWSQLEPSPSPVTPSVWGPSPSPSPVTVVAVVNPSPRSRILGPGQIRILGSSHSPRHDRNRGRGRSRSPCEGRGEGCYRSRSPRRPLQPITPNRAVELTRDDRVAIRALRDNTDFSILKIARLLDVTYRQVQWALSGPLTPRKQRPRKGKLSDEQLQQLKLFLDEDVMNRTIAWQDLRFFVPGFEFVGVRAITTGLRQLGYSRVKRKRKCLSNPQVRAARVRMCRQLLARRPRPSDWLNFPIAFSDETWAKNSMTGVKWLTVHETEDENTFNLLRHRGNGWMF</sequence>